<protein>
    <submittedName>
        <fullName evidence="1">Uncharacterized protein</fullName>
    </submittedName>
</protein>
<name>A0A0L0FKJ5_9EUKA</name>
<organism evidence="1 2">
    <name type="scientific">Sphaeroforma arctica JP610</name>
    <dbReference type="NCBI Taxonomy" id="667725"/>
    <lineage>
        <taxon>Eukaryota</taxon>
        <taxon>Ichthyosporea</taxon>
        <taxon>Ichthyophonida</taxon>
        <taxon>Sphaeroforma</taxon>
    </lineage>
</organism>
<sequence>MKYVDPKLKDAAGYPNCMLKMNAKLKAKGVFNAEDDREREISYSIIVQSIDDICVGPTRNTDDLAVVLAQTRYRHE</sequence>
<gene>
    <name evidence="1" type="ORF">SARC_10532</name>
</gene>
<proteinExistence type="predicted"/>
<dbReference type="GeneID" id="25911036"/>
<accession>A0A0L0FKJ5</accession>
<reference evidence="1 2" key="1">
    <citation type="submission" date="2011-02" db="EMBL/GenBank/DDBJ databases">
        <title>The Genome Sequence of Sphaeroforma arctica JP610.</title>
        <authorList>
            <consortium name="The Broad Institute Genome Sequencing Platform"/>
            <person name="Russ C."/>
            <person name="Cuomo C."/>
            <person name="Young S.K."/>
            <person name="Zeng Q."/>
            <person name="Gargeya S."/>
            <person name="Alvarado L."/>
            <person name="Berlin A."/>
            <person name="Chapman S.B."/>
            <person name="Chen Z."/>
            <person name="Freedman E."/>
            <person name="Gellesch M."/>
            <person name="Goldberg J."/>
            <person name="Griggs A."/>
            <person name="Gujja S."/>
            <person name="Heilman E."/>
            <person name="Heiman D."/>
            <person name="Howarth C."/>
            <person name="Mehta T."/>
            <person name="Neiman D."/>
            <person name="Pearson M."/>
            <person name="Roberts A."/>
            <person name="Saif S."/>
            <person name="Shea T."/>
            <person name="Shenoy N."/>
            <person name="Sisk P."/>
            <person name="Stolte C."/>
            <person name="Sykes S."/>
            <person name="White J."/>
            <person name="Yandava C."/>
            <person name="Burger G."/>
            <person name="Gray M.W."/>
            <person name="Holland P.W.H."/>
            <person name="King N."/>
            <person name="Lang F.B.F."/>
            <person name="Roger A.J."/>
            <person name="Ruiz-Trillo I."/>
            <person name="Haas B."/>
            <person name="Nusbaum C."/>
            <person name="Birren B."/>
        </authorList>
    </citation>
    <scope>NUCLEOTIDE SEQUENCE [LARGE SCALE GENOMIC DNA]</scope>
    <source>
        <strain evidence="1 2">JP610</strain>
    </source>
</reference>
<dbReference type="Proteomes" id="UP000054560">
    <property type="component" value="Unassembled WGS sequence"/>
</dbReference>
<evidence type="ECO:0000313" key="1">
    <source>
        <dbReference type="EMBL" id="KNC76991.1"/>
    </source>
</evidence>
<evidence type="ECO:0000313" key="2">
    <source>
        <dbReference type="Proteomes" id="UP000054560"/>
    </source>
</evidence>
<dbReference type="AlphaFoldDB" id="A0A0L0FKJ5"/>
<keyword evidence="2" id="KW-1185">Reference proteome</keyword>
<dbReference type="RefSeq" id="XP_014150893.1">
    <property type="nucleotide sequence ID" value="XM_014295418.1"/>
</dbReference>
<dbReference type="EMBL" id="KQ242882">
    <property type="protein sequence ID" value="KNC76991.1"/>
    <property type="molecule type" value="Genomic_DNA"/>
</dbReference>